<dbReference type="Pfam" id="PF01230">
    <property type="entry name" value="HIT"/>
    <property type="match status" value="1"/>
</dbReference>
<dbReference type="PANTHER" id="PTHR46648">
    <property type="entry name" value="HIT FAMILY PROTEIN 1"/>
    <property type="match status" value="1"/>
</dbReference>
<protein>
    <recommendedName>
        <fullName evidence="1">HIT domain-containing protein</fullName>
    </recommendedName>
</protein>
<name>A0A645FCY0_9ZZZZ</name>
<dbReference type="Gene3D" id="3.30.428.10">
    <property type="entry name" value="HIT-like"/>
    <property type="match status" value="1"/>
</dbReference>
<dbReference type="PANTHER" id="PTHR46648:SF1">
    <property type="entry name" value="ADENOSINE 5'-MONOPHOSPHORAMIDASE HNT1"/>
    <property type="match status" value="1"/>
</dbReference>
<dbReference type="InterPro" id="IPR011146">
    <property type="entry name" value="HIT-like"/>
</dbReference>
<dbReference type="EMBL" id="VSSQ01058494">
    <property type="protein sequence ID" value="MPN12201.1"/>
    <property type="molecule type" value="Genomic_DNA"/>
</dbReference>
<gene>
    <name evidence="2" type="ORF">SDC9_159513</name>
</gene>
<comment type="caution">
    <text evidence="2">The sequence shown here is derived from an EMBL/GenBank/DDBJ whole genome shotgun (WGS) entry which is preliminary data.</text>
</comment>
<feature type="domain" description="HIT" evidence="1">
    <location>
        <begin position="8"/>
        <end position="111"/>
    </location>
</feature>
<dbReference type="PROSITE" id="PS51084">
    <property type="entry name" value="HIT_2"/>
    <property type="match status" value="1"/>
</dbReference>
<dbReference type="AlphaFoldDB" id="A0A645FCY0"/>
<sequence>MEKDNDCLYCQRNELQKSLMIEVCDLSASALFLFKEQSHPGRCVVAYKDHVNELFELSVEDRNAFMSDVCQVASAIKKAFGATKINYGAYSDKLAHLHFHIVPKYKNEFEFGGVFEMNPQKIFLSEDAYAEVISKIKANL</sequence>
<dbReference type="GO" id="GO:0009117">
    <property type="term" value="P:nucleotide metabolic process"/>
    <property type="evidence" value="ECO:0007669"/>
    <property type="project" value="TreeGrafter"/>
</dbReference>
<dbReference type="GO" id="GO:0003824">
    <property type="term" value="F:catalytic activity"/>
    <property type="evidence" value="ECO:0007669"/>
    <property type="project" value="InterPro"/>
</dbReference>
<organism evidence="2">
    <name type="scientific">bioreactor metagenome</name>
    <dbReference type="NCBI Taxonomy" id="1076179"/>
    <lineage>
        <taxon>unclassified sequences</taxon>
        <taxon>metagenomes</taxon>
        <taxon>ecological metagenomes</taxon>
    </lineage>
</organism>
<dbReference type="InterPro" id="IPR036265">
    <property type="entry name" value="HIT-like_sf"/>
</dbReference>
<evidence type="ECO:0000313" key="2">
    <source>
        <dbReference type="EMBL" id="MPN12201.1"/>
    </source>
</evidence>
<proteinExistence type="predicted"/>
<reference evidence="2" key="1">
    <citation type="submission" date="2019-08" db="EMBL/GenBank/DDBJ databases">
        <authorList>
            <person name="Kucharzyk K."/>
            <person name="Murdoch R.W."/>
            <person name="Higgins S."/>
            <person name="Loffler F."/>
        </authorList>
    </citation>
    <scope>NUCLEOTIDE SEQUENCE</scope>
</reference>
<dbReference type="SUPFAM" id="SSF54197">
    <property type="entry name" value="HIT-like"/>
    <property type="match status" value="1"/>
</dbReference>
<evidence type="ECO:0000259" key="1">
    <source>
        <dbReference type="PROSITE" id="PS51084"/>
    </source>
</evidence>
<accession>A0A645FCY0</accession>
<dbReference type="InterPro" id="IPR001310">
    <property type="entry name" value="Histidine_triad_HIT"/>
</dbReference>